<evidence type="ECO:0000256" key="4">
    <source>
        <dbReference type="ARBA" id="ARBA00022719"/>
    </source>
</evidence>
<dbReference type="Pfam" id="PF07992">
    <property type="entry name" value="Pyr_redox_2"/>
    <property type="match status" value="1"/>
</dbReference>
<evidence type="ECO:0000256" key="8">
    <source>
        <dbReference type="ARBA" id="ARBA00023136"/>
    </source>
</evidence>
<dbReference type="Gene3D" id="3.50.50.100">
    <property type="match status" value="1"/>
</dbReference>
<comment type="cofactor">
    <cofactor evidence="1">
        <name>FAD</name>
        <dbReference type="ChEBI" id="CHEBI:57692"/>
    </cofactor>
</comment>
<dbReference type="OrthoDB" id="9805710at2"/>
<evidence type="ECO:0000256" key="10">
    <source>
        <dbReference type="ARBA" id="ARBA00054727"/>
    </source>
</evidence>
<sequence>MAHIIVIGAGLGGLPTAYELRHVLPREHRITLISNQPKFTFVPSLPWVGLGLKSLDQIQLDLATIVPRHGIELILDAVTAIDPKAKQIQLQGQILDYDYAVIATGPELALDAIPGLGPEGGYTQSVCNPHHAVLAGVAWEKFLADPGPIVVGAAPGASCFGPAYEVAFLMHHVLQQKGLRSHVPITFITSEPYAGHLGIGGMANSRWLMRKFMAAREIELMENTAISHFEAGAVHLADGRRIPSKYTMVLPPFRGPRFLREVPGLTDAKGFVPILPTYRHPNFESIYAVGVITQLKAVEPTPIPTGAPKVGLMTEEMALAVAHNISLELGVISGLQLRPTLQAVCFADFGDTGALFLADPLLPDEAGHRHRALTYNGIWVGWMKSGFEKYFLTKMRLGWTIPWFERWGFRAIGLPLVEPIAPSPELIQVNG</sequence>
<comment type="similarity">
    <text evidence="11">Belongs to the SQRD family.</text>
</comment>
<keyword evidence="5" id="KW-0547">Nucleotide-binding</keyword>
<feature type="domain" description="FAD/NAD(P)-binding" evidence="15">
    <location>
        <begin position="3"/>
        <end position="290"/>
    </location>
</feature>
<keyword evidence="3" id="KW-0285">Flavoprotein</keyword>
<comment type="catalytic activity">
    <reaction evidence="9">
        <text>n a quinone + n hydrogen sulfide + n H(+) = polysulfur(n-2) + n a quinol</text>
        <dbReference type="Rhea" id="RHEA:30239"/>
        <dbReference type="Rhea" id="RHEA-COMP:19475"/>
        <dbReference type="ChEBI" id="CHEBI:15378"/>
        <dbReference type="ChEBI" id="CHEBI:17909"/>
        <dbReference type="ChEBI" id="CHEBI:24646"/>
        <dbReference type="ChEBI" id="CHEBI:29919"/>
        <dbReference type="ChEBI" id="CHEBI:132124"/>
        <dbReference type="EC" id="1.8.5.4"/>
    </reaction>
</comment>
<dbReference type="PANTHER" id="PTHR43755:SF1">
    <property type="entry name" value="FAD-DEPENDENT PYRIDINE NUCLEOTIDE-DISULPHIDE OXIDOREDUCTASE"/>
    <property type="match status" value="1"/>
</dbReference>
<dbReference type="STRING" id="1497020.DO97_07095"/>
<comment type="subcellular location">
    <subcellularLocation>
        <location evidence="2">Membrane</location>
        <topology evidence="2">Peripheral membrane protein</topology>
    </subcellularLocation>
</comment>
<dbReference type="InterPro" id="IPR036188">
    <property type="entry name" value="FAD/NAD-bd_sf"/>
</dbReference>
<evidence type="ECO:0000256" key="5">
    <source>
        <dbReference type="ARBA" id="ARBA00022741"/>
    </source>
</evidence>
<dbReference type="EMBL" id="JJML01000022">
    <property type="protein sequence ID" value="KGF72618.1"/>
    <property type="molecule type" value="Genomic_DNA"/>
</dbReference>
<accession>A0A098TP69</accession>
<keyword evidence="17" id="KW-1185">Reference proteome</keyword>
<evidence type="ECO:0000256" key="3">
    <source>
        <dbReference type="ARBA" id="ARBA00022630"/>
    </source>
</evidence>
<name>A0A098TP69_9CYAN</name>
<comment type="function">
    <text evidence="10">Catalyzes the oxidation of hydrogen sulfide, with the help of a quinone. Consecutive reaction cycles lead to the accumulation of a polysulfide product on the active site Cys residues; these products are released when they exceed a critical length, typically as cyclooctasulfur.</text>
</comment>
<evidence type="ECO:0000256" key="2">
    <source>
        <dbReference type="ARBA" id="ARBA00004170"/>
    </source>
</evidence>
<keyword evidence="6" id="KW-0274">FAD</keyword>
<evidence type="ECO:0000256" key="9">
    <source>
        <dbReference type="ARBA" id="ARBA00050821"/>
    </source>
</evidence>
<evidence type="ECO:0000313" key="17">
    <source>
        <dbReference type="Proteomes" id="UP000030170"/>
    </source>
</evidence>
<evidence type="ECO:0000256" key="14">
    <source>
        <dbReference type="ARBA" id="ARBA00081101"/>
    </source>
</evidence>
<evidence type="ECO:0000256" key="12">
    <source>
        <dbReference type="ARBA" id="ARBA00066453"/>
    </source>
</evidence>
<protein>
    <recommendedName>
        <fullName evidence="13">Sulfide-quinone reductase</fullName>
        <ecNumber evidence="12">1.8.5.4</ecNumber>
    </recommendedName>
    <alternativeName>
        <fullName evidence="14">Sulfide:quinone oxidoreductase</fullName>
    </alternativeName>
</protein>
<comment type="caution">
    <text evidence="16">The sequence shown here is derived from an EMBL/GenBank/DDBJ whole genome shotgun (WGS) entry which is preliminary data.</text>
</comment>
<dbReference type="Proteomes" id="UP000030170">
    <property type="component" value="Unassembled WGS sequence"/>
</dbReference>
<dbReference type="InterPro" id="IPR052541">
    <property type="entry name" value="SQRD"/>
</dbReference>
<dbReference type="SUPFAM" id="SSF51905">
    <property type="entry name" value="FAD/NAD(P)-binding domain"/>
    <property type="match status" value="1"/>
</dbReference>
<evidence type="ECO:0000256" key="13">
    <source>
        <dbReference type="ARBA" id="ARBA00071264"/>
    </source>
</evidence>
<keyword evidence="8" id="KW-0472">Membrane</keyword>
<dbReference type="EC" id="1.8.5.4" evidence="12"/>
<evidence type="ECO:0000259" key="15">
    <source>
        <dbReference type="Pfam" id="PF07992"/>
    </source>
</evidence>
<dbReference type="GO" id="GO:0048038">
    <property type="term" value="F:quinone binding"/>
    <property type="evidence" value="ECO:0007669"/>
    <property type="project" value="UniProtKB-KW"/>
</dbReference>
<evidence type="ECO:0000256" key="6">
    <source>
        <dbReference type="ARBA" id="ARBA00022827"/>
    </source>
</evidence>
<reference evidence="16 17" key="1">
    <citation type="journal article" date="2014" name="Mol. Ecol.">
        <title>Evolution of Synechococcus.</title>
        <authorList>
            <person name="Dvorak P."/>
            <person name="Casamatta D."/>
            <person name="Hasler P."/>
            <person name="Poulickova A."/>
            <person name="Ondrej V."/>
            <person name="Sanges R."/>
        </authorList>
    </citation>
    <scope>NUCLEOTIDE SEQUENCE [LARGE SCALE GENOMIC DNA]</scope>
    <source>
        <strain evidence="16 17">CAUP A 1101</strain>
    </source>
</reference>
<proteinExistence type="inferred from homology"/>
<gene>
    <name evidence="16" type="ORF">DO97_07095</name>
</gene>
<dbReference type="RefSeq" id="WP_036533293.1">
    <property type="nucleotide sequence ID" value="NZ_JJML01000022.1"/>
</dbReference>
<evidence type="ECO:0000256" key="11">
    <source>
        <dbReference type="ARBA" id="ARBA00060891"/>
    </source>
</evidence>
<evidence type="ECO:0000256" key="7">
    <source>
        <dbReference type="ARBA" id="ARBA00023002"/>
    </source>
</evidence>
<dbReference type="InterPro" id="IPR023753">
    <property type="entry name" value="FAD/NAD-binding_dom"/>
</dbReference>
<dbReference type="FunFam" id="3.50.50.100:FF:000017">
    <property type="entry name" value="Sulfide-quinone reductase"/>
    <property type="match status" value="1"/>
</dbReference>
<evidence type="ECO:0000313" key="16">
    <source>
        <dbReference type="EMBL" id="KGF72618.1"/>
    </source>
</evidence>
<dbReference type="GO" id="GO:0070224">
    <property type="term" value="F:sulfide:quinone oxidoreductase activity"/>
    <property type="evidence" value="ECO:0007669"/>
    <property type="project" value="UniProtKB-EC"/>
</dbReference>
<dbReference type="GO" id="GO:0016020">
    <property type="term" value="C:membrane"/>
    <property type="evidence" value="ECO:0007669"/>
    <property type="project" value="UniProtKB-SubCell"/>
</dbReference>
<dbReference type="AlphaFoldDB" id="A0A098TP69"/>
<dbReference type="GO" id="GO:0000166">
    <property type="term" value="F:nucleotide binding"/>
    <property type="evidence" value="ECO:0007669"/>
    <property type="project" value="UniProtKB-KW"/>
</dbReference>
<dbReference type="PANTHER" id="PTHR43755">
    <property type="match status" value="1"/>
</dbReference>
<keyword evidence="4" id="KW-0874">Quinone</keyword>
<evidence type="ECO:0000256" key="1">
    <source>
        <dbReference type="ARBA" id="ARBA00001974"/>
    </source>
</evidence>
<organism evidence="16 17">
    <name type="scientific">Neosynechococcus sphagnicola sy1</name>
    <dbReference type="NCBI Taxonomy" id="1497020"/>
    <lineage>
        <taxon>Bacteria</taxon>
        <taxon>Bacillati</taxon>
        <taxon>Cyanobacteriota</taxon>
        <taxon>Cyanophyceae</taxon>
        <taxon>Neosynechococcales</taxon>
        <taxon>Neosynechococcaceae</taxon>
        <taxon>Neosynechococcus</taxon>
    </lineage>
</organism>
<keyword evidence="7" id="KW-0560">Oxidoreductase</keyword>